<dbReference type="EMBL" id="CP070499">
    <property type="protein sequence ID" value="QSB15915.1"/>
    <property type="molecule type" value="Genomic_DNA"/>
</dbReference>
<organism evidence="8 9">
    <name type="scientific">Natronosporangium hydrolyticum</name>
    <dbReference type="NCBI Taxonomy" id="2811111"/>
    <lineage>
        <taxon>Bacteria</taxon>
        <taxon>Bacillati</taxon>
        <taxon>Actinomycetota</taxon>
        <taxon>Actinomycetes</taxon>
        <taxon>Micromonosporales</taxon>
        <taxon>Micromonosporaceae</taxon>
        <taxon>Natronosporangium</taxon>
    </lineage>
</organism>
<feature type="transmembrane region" description="Helical" evidence="6">
    <location>
        <begin position="422"/>
        <end position="443"/>
    </location>
</feature>
<feature type="transmembrane region" description="Helical" evidence="6">
    <location>
        <begin position="378"/>
        <end position="401"/>
    </location>
</feature>
<evidence type="ECO:0000256" key="3">
    <source>
        <dbReference type="ARBA" id="ARBA00022692"/>
    </source>
</evidence>
<keyword evidence="5 6" id="KW-0472">Membrane</keyword>
<gene>
    <name evidence="8" type="ORF">JQS43_06170</name>
</gene>
<feature type="transmembrane region" description="Helical" evidence="6">
    <location>
        <begin position="878"/>
        <end position="900"/>
    </location>
</feature>
<evidence type="ECO:0000259" key="7">
    <source>
        <dbReference type="Pfam" id="PF02687"/>
    </source>
</evidence>
<keyword evidence="4 6" id="KW-1133">Transmembrane helix</keyword>
<feature type="transmembrane region" description="Helical" evidence="6">
    <location>
        <begin position="509"/>
        <end position="527"/>
    </location>
</feature>
<evidence type="ECO:0000256" key="1">
    <source>
        <dbReference type="ARBA" id="ARBA00004651"/>
    </source>
</evidence>
<dbReference type="InterPro" id="IPR038766">
    <property type="entry name" value="Membrane_comp_ABC_pdt"/>
</dbReference>
<dbReference type="Pfam" id="PF02687">
    <property type="entry name" value="FtsX"/>
    <property type="match status" value="1"/>
</dbReference>
<dbReference type="RefSeq" id="WP_239678107.1">
    <property type="nucleotide sequence ID" value="NZ_CP070499.1"/>
</dbReference>
<keyword evidence="9" id="KW-1185">Reference proteome</keyword>
<name>A0A895YIU7_9ACTN</name>
<feature type="transmembrane region" description="Helical" evidence="6">
    <location>
        <begin position="334"/>
        <end position="358"/>
    </location>
</feature>
<feature type="transmembrane region" description="Helical" evidence="6">
    <location>
        <begin position="934"/>
        <end position="957"/>
    </location>
</feature>
<keyword evidence="3 6" id="KW-0812">Transmembrane</keyword>
<proteinExistence type="predicted"/>
<sequence>MLLRGIWYRRGRAAVVVVLAAIAVAAAVLAPAYTRAAQQSVLTDELSAAPASAAAATVTSTGTAALAPLAHEPPAALAAQLAPAAPGVTGPGNGFAAAVTGSEAEVALGGGPLGAEPLASRLVYRDQVCTRLAITGACPSGDDELLVSDRLAAEHGVSPGDEVAVDLGDQRTTRTVVGTYRPLDPAEPYWGRHVYFAYGGYDPTTGAPRVDAVFTGDPAAVTAAADATVTSSVTYPLEPSQIRLAALPELRAELDQLHHAAGAAGAELTTELPALLDDVAQEQRAIGQTAPLVAVPLVLLAGLVLLRSVRAVVAERSHEIGLAKLRGYPNQQAARFGLGEVLVLVAAAGPIGLGIGLLTVELVARLSLAPGTGVELRWPVVGAVLGAVAAALLGAGVAAWSTLQQGTLDLLRRVPRRRGRRLGPASAAVAALSVAAVAVLLTGDRTTPLALLAPALLGILAGIAVAGWVSWRAAHRLRWWRERGRLDPRGLPALLAAAQLARQNTGRQTIVVVTVAVALLSFAAIGWDVAAQARSDRAIDQVGADRVYTVHADHPTALREAVAAADPTGRSMPVVRTNQQYAGGNVELLAVASAALPQVAQWRGQDAAAQTSRAAALRPSPPVPLPVADRLTVTAEVTELAGDPVRLTALLSTPGHPPRAVSLGTLALDRSSYSARVPECATGCRLLGLTLGSVAVAGAYQLSVAITGISSGDTAVAAEFTDPQRWQAPADVQVGAGSALTVTVADGHTDDVSLTYLDRPAAVPVVLAGDAPAEDPAAEEFRFPGLSERPEPFVVVDRVPHAPRAGERALLVDLDYAVAAAERTTALADHGGLRYEVWAARDAPADLPERLADQGVTVGSAETLTQTGAQLGRAAPALGLRLGLLAAGAAVALAVAAMMLSTQLARRERAADAAALGLAGVGDRVLRRAVWREYAALTWPALVGGVTAGIAAAALVLPGLPLVTAGSAAAPSGLLLSGWAGLRWAPVAVAATAIGLLATAALAAGRAAAGGGVERGSR</sequence>
<feature type="transmembrane region" description="Helical" evidence="6">
    <location>
        <begin position="984"/>
        <end position="1009"/>
    </location>
</feature>
<feature type="transmembrane region" description="Helical" evidence="6">
    <location>
        <begin position="449"/>
        <end position="471"/>
    </location>
</feature>
<protein>
    <recommendedName>
        <fullName evidence="7">ABC3 transporter permease C-terminal domain-containing protein</fullName>
    </recommendedName>
</protein>
<feature type="domain" description="ABC3 transporter permease C-terminal" evidence="7">
    <location>
        <begin position="295"/>
        <end position="401"/>
    </location>
</feature>
<accession>A0A895YIU7</accession>
<keyword evidence="2" id="KW-1003">Cell membrane</keyword>
<dbReference type="KEGG" id="nhy:JQS43_06170"/>
<reference evidence="8" key="1">
    <citation type="submission" date="2021-02" db="EMBL/GenBank/DDBJ databases">
        <title>Natrosporangium hydrolyticum gen. nov., sp. nov, a haloalkaliphilic actinobacterium from a soda solonchak soil.</title>
        <authorList>
            <person name="Sorokin D.Y."/>
            <person name="Khijniak T.V."/>
            <person name="Zakharycheva A.P."/>
            <person name="Boueva O.V."/>
            <person name="Ariskina E.V."/>
            <person name="Hahnke R.L."/>
            <person name="Bunk B."/>
            <person name="Sproer C."/>
            <person name="Schumann P."/>
            <person name="Evtushenko L.I."/>
            <person name="Kublanov I.V."/>
        </authorList>
    </citation>
    <scope>NUCLEOTIDE SEQUENCE</scope>
    <source>
        <strain evidence="8">DSM 106523</strain>
    </source>
</reference>
<dbReference type="PANTHER" id="PTHR30287:SF2">
    <property type="entry name" value="BLL1001 PROTEIN"/>
    <property type="match status" value="1"/>
</dbReference>
<feature type="transmembrane region" description="Helical" evidence="6">
    <location>
        <begin position="292"/>
        <end position="313"/>
    </location>
</feature>
<evidence type="ECO:0000313" key="9">
    <source>
        <dbReference type="Proteomes" id="UP000662857"/>
    </source>
</evidence>
<evidence type="ECO:0000256" key="6">
    <source>
        <dbReference type="SAM" id="Phobius"/>
    </source>
</evidence>
<evidence type="ECO:0000256" key="2">
    <source>
        <dbReference type="ARBA" id="ARBA00022475"/>
    </source>
</evidence>
<dbReference type="PANTHER" id="PTHR30287">
    <property type="entry name" value="MEMBRANE COMPONENT OF PREDICTED ABC SUPERFAMILY METABOLITE UPTAKE TRANSPORTER"/>
    <property type="match status" value="1"/>
</dbReference>
<dbReference type="InterPro" id="IPR003838">
    <property type="entry name" value="ABC3_permease_C"/>
</dbReference>
<evidence type="ECO:0000256" key="4">
    <source>
        <dbReference type="ARBA" id="ARBA00022989"/>
    </source>
</evidence>
<evidence type="ECO:0000256" key="5">
    <source>
        <dbReference type="ARBA" id="ARBA00023136"/>
    </source>
</evidence>
<dbReference type="GO" id="GO:0005886">
    <property type="term" value="C:plasma membrane"/>
    <property type="evidence" value="ECO:0007669"/>
    <property type="project" value="UniProtKB-SubCell"/>
</dbReference>
<dbReference type="Proteomes" id="UP000662857">
    <property type="component" value="Chromosome"/>
</dbReference>
<dbReference type="AlphaFoldDB" id="A0A895YIU7"/>
<comment type="subcellular location">
    <subcellularLocation>
        <location evidence="1">Cell membrane</location>
        <topology evidence="1">Multi-pass membrane protein</topology>
    </subcellularLocation>
</comment>
<evidence type="ECO:0000313" key="8">
    <source>
        <dbReference type="EMBL" id="QSB15915.1"/>
    </source>
</evidence>